<dbReference type="PANTHER" id="PTHR48258">
    <property type="entry name" value="DUF4218 DOMAIN-CONTAINING PROTEIN-RELATED"/>
    <property type="match status" value="1"/>
</dbReference>
<dbReference type="OMA" id="YQGCERY"/>
<name>A0A151R0Z0_CAJCA</name>
<dbReference type="EMBL" id="KQ484255">
    <property type="protein sequence ID" value="KYP36183.1"/>
    <property type="molecule type" value="Genomic_DNA"/>
</dbReference>
<feature type="domain" description="DUF4216" evidence="1">
    <location>
        <begin position="135"/>
        <end position="211"/>
    </location>
</feature>
<organism evidence="2 3">
    <name type="scientific">Cajanus cajan</name>
    <name type="common">Pigeon pea</name>
    <name type="synonym">Cajanus indicus</name>
    <dbReference type="NCBI Taxonomy" id="3821"/>
    <lineage>
        <taxon>Eukaryota</taxon>
        <taxon>Viridiplantae</taxon>
        <taxon>Streptophyta</taxon>
        <taxon>Embryophyta</taxon>
        <taxon>Tracheophyta</taxon>
        <taxon>Spermatophyta</taxon>
        <taxon>Magnoliopsida</taxon>
        <taxon>eudicotyledons</taxon>
        <taxon>Gunneridae</taxon>
        <taxon>Pentapetalae</taxon>
        <taxon>rosids</taxon>
        <taxon>fabids</taxon>
        <taxon>Fabales</taxon>
        <taxon>Fabaceae</taxon>
        <taxon>Papilionoideae</taxon>
        <taxon>50 kb inversion clade</taxon>
        <taxon>NPAAA clade</taxon>
        <taxon>indigoferoid/millettioid clade</taxon>
        <taxon>Phaseoleae</taxon>
        <taxon>Cajanus</taxon>
    </lineage>
</organism>
<accession>A0A151R0Z0</accession>
<proteinExistence type="predicted"/>
<evidence type="ECO:0000313" key="3">
    <source>
        <dbReference type="Proteomes" id="UP000075243"/>
    </source>
</evidence>
<dbReference type="AlphaFoldDB" id="A0A151R0Z0"/>
<reference evidence="2" key="1">
    <citation type="journal article" date="2012" name="Nat. Biotechnol.">
        <title>Draft genome sequence of pigeonpea (Cajanus cajan), an orphan legume crop of resource-poor farmers.</title>
        <authorList>
            <person name="Varshney R.K."/>
            <person name="Chen W."/>
            <person name="Li Y."/>
            <person name="Bharti A.K."/>
            <person name="Saxena R.K."/>
            <person name="Schlueter J.A."/>
            <person name="Donoghue M.T."/>
            <person name="Azam S."/>
            <person name="Fan G."/>
            <person name="Whaley A.M."/>
            <person name="Farmer A.D."/>
            <person name="Sheridan J."/>
            <person name="Iwata A."/>
            <person name="Tuteja R."/>
            <person name="Penmetsa R.V."/>
            <person name="Wu W."/>
            <person name="Upadhyaya H.D."/>
            <person name="Yang S.P."/>
            <person name="Shah T."/>
            <person name="Saxena K.B."/>
            <person name="Michael T."/>
            <person name="McCombie W.R."/>
            <person name="Yang B."/>
            <person name="Zhang G."/>
            <person name="Yang H."/>
            <person name="Wang J."/>
            <person name="Spillane C."/>
            <person name="Cook D.R."/>
            <person name="May G.D."/>
            <person name="Xu X."/>
            <person name="Jackson S.A."/>
        </authorList>
    </citation>
    <scope>NUCLEOTIDE SEQUENCE [LARGE SCALE GENOMIC DNA]</scope>
</reference>
<dbReference type="PANTHER" id="PTHR48258:SF12">
    <property type="entry name" value="TRANSPOSON PROTEIN, CACTA, EN_SPM SUB-CLASS"/>
    <property type="match status" value="1"/>
</dbReference>
<sequence>LYQGCERYSKLSFLLRLYHIKCLYGVTDKVMTVILELLNDAFEYENIPNSFYKAKKVIYKLGLNYIEIDVCPRNCIYTTYNINGYKFQTIKRDEGLKTQNNGVFLTSNTSCVASSSNANLRLADLPYYGKLEDIIELNYYGFLRVVLFKCKWADITRPRGIRKDACQFTLVNFSHCIHTGEREEHDPYIKASQAQMVYYVDDEINKRWSVVVHMMPRDLYDMGDVGEDIIFESESYHEQDMK</sequence>
<dbReference type="Proteomes" id="UP000075243">
    <property type="component" value="Unassembled WGS sequence"/>
</dbReference>
<dbReference type="InterPro" id="IPR025312">
    <property type="entry name" value="DUF4216"/>
</dbReference>
<gene>
    <name evidence="2" type="ORF">KK1_042722</name>
</gene>
<keyword evidence="3" id="KW-1185">Reference proteome</keyword>
<protein>
    <recommendedName>
        <fullName evidence="1">DUF4216 domain-containing protein</fullName>
    </recommendedName>
</protein>
<evidence type="ECO:0000259" key="1">
    <source>
        <dbReference type="Pfam" id="PF13952"/>
    </source>
</evidence>
<dbReference type="Pfam" id="PF13952">
    <property type="entry name" value="DUF4216"/>
    <property type="match status" value="1"/>
</dbReference>
<feature type="non-terminal residue" evidence="2">
    <location>
        <position position="1"/>
    </location>
</feature>
<evidence type="ECO:0000313" key="2">
    <source>
        <dbReference type="EMBL" id="KYP36183.1"/>
    </source>
</evidence>